<evidence type="ECO:0000256" key="3">
    <source>
        <dbReference type="ARBA" id="ARBA00023277"/>
    </source>
</evidence>
<sequence>MNYLRLLAEKFPTIESVTNELVNLRAIMHLPKGTEYYFSDLHGEHEAFIHLLRSGSGVIREKIDALFRSSMMEEDRSALAALVYYPTTQMARARKTEQNYADWCAITINHLVIVACEVSAKYTRSKVRQTIDPRYAGLIEELMNTDGTDVDKRTYYREMIETVVQVGCAEGLIKALCHLIQQMTVDQLHIIGDIFDRGPRADRILDELMKHHDVDIQWGNHDVAWIGAMCGNPVCLMSVLRIAISYNGFDCLEDGYGINLRPLSMFAATTYANDPCERFMPHVLDENEFDPVDPALAAKMHKAVTVMMFKLEGQLIRRHPEYEMEGRLLLDKMNLEKGTIQIGGKEYPLTDTNFPTVDPKDPYALTEEEQNLLDGFQASFRHSERLRTHLDFIMSHGAMYKIANNKLLYHGCILVEEDGSLTEVELGGSRHKGRALLDYLEMHVRRAYHSEAPDSVDLIWYLWCGARSPLFGKDRMTSFERYFIDDKALQKEHMNPYYKHYDQPEFCEAILREFGLDPACSHIVNGHVPVKHGDSPIKAGGRLFVIDGGISKAYRSKTGIAGYTLISSSHEIQLAEHRPFHRGNDLESPETYTTVHIVERMPRRLMVEDTDAGQRFSRRIEELEQLLGLYRQGVFGEA</sequence>
<dbReference type="GO" id="GO:0006094">
    <property type="term" value="P:gluconeogenesis"/>
    <property type="evidence" value="ECO:0007669"/>
    <property type="project" value="UniProtKB-UniRule"/>
</dbReference>
<keyword evidence="1 4" id="KW-0378">Hydrolase</keyword>
<dbReference type="Pfam" id="PF06874">
    <property type="entry name" value="FBPase_2"/>
    <property type="match status" value="1"/>
</dbReference>
<dbReference type="Gene3D" id="3.60.21.10">
    <property type="match status" value="1"/>
</dbReference>
<dbReference type="InterPro" id="IPR029052">
    <property type="entry name" value="Metallo-depent_PP-like"/>
</dbReference>
<organism evidence="5 6">
    <name type="scientific">Butyricicoccus pullicaecorum</name>
    <dbReference type="NCBI Taxonomy" id="501571"/>
    <lineage>
        <taxon>Bacteria</taxon>
        <taxon>Bacillati</taxon>
        <taxon>Bacillota</taxon>
        <taxon>Clostridia</taxon>
        <taxon>Eubacteriales</taxon>
        <taxon>Butyricicoccaceae</taxon>
        <taxon>Butyricicoccus</taxon>
    </lineage>
</organism>
<dbReference type="UniPathway" id="UPA00138"/>
<dbReference type="Proteomes" id="UP000195897">
    <property type="component" value="Unassembled WGS sequence"/>
</dbReference>
<evidence type="ECO:0000313" key="5">
    <source>
        <dbReference type="EMBL" id="OUP51385.1"/>
    </source>
</evidence>
<evidence type="ECO:0000313" key="6">
    <source>
        <dbReference type="Proteomes" id="UP000195897"/>
    </source>
</evidence>
<dbReference type="GO" id="GO:0042132">
    <property type="term" value="F:fructose 1,6-bisphosphate 1-phosphatase activity"/>
    <property type="evidence" value="ECO:0007669"/>
    <property type="project" value="UniProtKB-UniRule"/>
</dbReference>
<dbReference type="RefSeq" id="WP_087374525.1">
    <property type="nucleotide sequence ID" value="NZ_NFKK01000023.1"/>
</dbReference>
<dbReference type="AlphaFoldDB" id="A0A1Y4L3N1"/>
<comment type="similarity">
    <text evidence="4">Belongs to the FBPase class 3 family.</text>
</comment>
<comment type="caution">
    <text evidence="5">The sequence shown here is derived from an EMBL/GenBank/DDBJ whole genome shotgun (WGS) entry which is preliminary data.</text>
</comment>
<dbReference type="EMBL" id="NFKK01000023">
    <property type="protein sequence ID" value="OUP51385.1"/>
    <property type="molecule type" value="Genomic_DNA"/>
</dbReference>
<comment type="catalytic activity">
    <reaction evidence="4">
        <text>beta-D-fructose 1,6-bisphosphate + H2O = beta-D-fructose 6-phosphate + phosphate</text>
        <dbReference type="Rhea" id="RHEA:11064"/>
        <dbReference type="ChEBI" id="CHEBI:15377"/>
        <dbReference type="ChEBI" id="CHEBI:32966"/>
        <dbReference type="ChEBI" id="CHEBI:43474"/>
        <dbReference type="ChEBI" id="CHEBI:57634"/>
        <dbReference type="EC" id="3.1.3.11"/>
    </reaction>
</comment>
<evidence type="ECO:0000256" key="1">
    <source>
        <dbReference type="ARBA" id="ARBA00022801"/>
    </source>
</evidence>
<comment type="pathway">
    <text evidence="4">Carbohydrate biosynthesis; gluconeogenesis.</text>
</comment>
<accession>A0A1Y4L3N1</accession>
<dbReference type="HAMAP" id="MF_01854">
    <property type="entry name" value="FBPase_class3"/>
    <property type="match status" value="1"/>
</dbReference>
<evidence type="ECO:0000256" key="2">
    <source>
        <dbReference type="ARBA" id="ARBA00023211"/>
    </source>
</evidence>
<evidence type="ECO:0000256" key="4">
    <source>
        <dbReference type="HAMAP-Rule" id="MF_01854"/>
    </source>
</evidence>
<dbReference type="InterPro" id="IPR009164">
    <property type="entry name" value="FBPtase_class3"/>
</dbReference>
<dbReference type="SUPFAM" id="SSF56300">
    <property type="entry name" value="Metallo-dependent phosphatases"/>
    <property type="match status" value="1"/>
</dbReference>
<proteinExistence type="inferred from homology"/>
<comment type="cofactor">
    <cofactor evidence="4">
        <name>Mn(2+)</name>
        <dbReference type="ChEBI" id="CHEBI:29035"/>
    </cofactor>
</comment>
<protein>
    <recommendedName>
        <fullName evidence="4">Fructose-1,6-bisphosphatase class 3</fullName>
        <shortName evidence="4">FBPase class 3</shortName>
        <ecNumber evidence="4">3.1.3.11</ecNumber>
    </recommendedName>
    <alternativeName>
        <fullName evidence="4">D-fructose-1,6-bisphosphate 1-phosphohydrolase class 3</fullName>
    </alternativeName>
</protein>
<gene>
    <name evidence="4" type="primary">fbp</name>
    <name evidence="5" type="ORF">B5F17_13195</name>
</gene>
<name>A0A1Y4L3N1_9FIRM</name>
<keyword evidence="2 4" id="KW-0464">Manganese</keyword>
<reference evidence="6" key="1">
    <citation type="submission" date="2017-04" db="EMBL/GenBank/DDBJ databases">
        <title>Function of individual gut microbiota members based on whole genome sequencing of pure cultures obtained from chicken caecum.</title>
        <authorList>
            <person name="Medvecky M."/>
            <person name="Cejkova D."/>
            <person name="Polansky O."/>
            <person name="Karasova D."/>
            <person name="Kubasova T."/>
            <person name="Cizek A."/>
            <person name="Rychlik I."/>
        </authorList>
    </citation>
    <scope>NUCLEOTIDE SEQUENCE [LARGE SCALE GENOMIC DNA]</scope>
    <source>
        <strain evidence="6">An180</strain>
    </source>
</reference>
<keyword evidence="3 4" id="KW-0119">Carbohydrate metabolism</keyword>
<dbReference type="EC" id="3.1.3.11" evidence="4"/>